<keyword evidence="4" id="KW-1185">Reference proteome</keyword>
<dbReference type="STRING" id="37546.A0A1B0FBK0"/>
<dbReference type="PROSITE" id="PS51257">
    <property type="entry name" value="PROKAR_LIPOPROTEIN"/>
    <property type="match status" value="1"/>
</dbReference>
<dbReference type="PANTHER" id="PTHR43115">
    <property type="entry name" value="DEHYDROGENASE/REDUCTASE SDR FAMILY MEMBER 11"/>
    <property type="match status" value="1"/>
</dbReference>
<evidence type="ECO:0000313" key="4">
    <source>
        <dbReference type="Proteomes" id="UP000092444"/>
    </source>
</evidence>
<dbReference type="Pfam" id="PF00106">
    <property type="entry name" value="adh_short"/>
    <property type="match status" value="1"/>
</dbReference>
<evidence type="ECO:0000256" key="2">
    <source>
        <dbReference type="ARBA" id="ARBA00023002"/>
    </source>
</evidence>
<dbReference type="VEuPathDB" id="VectorBase:GMOY000918"/>
<reference evidence="3" key="1">
    <citation type="submission" date="2020-05" db="UniProtKB">
        <authorList>
            <consortium name="EnsemblMetazoa"/>
        </authorList>
    </citation>
    <scope>IDENTIFICATION</scope>
    <source>
        <strain evidence="3">Yale</strain>
    </source>
</reference>
<name>A0A1B0FBK0_GLOMM</name>
<dbReference type="InterPro" id="IPR036291">
    <property type="entry name" value="NAD(P)-bd_dom_sf"/>
</dbReference>
<evidence type="ECO:0000313" key="3">
    <source>
        <dbReference type="EnsemblMetazoa" id="GMOY000918-PA"/>
    </source>
</evidence>
<dbReference type="GO" id="GO:0016491">
    <property type="term" value="F:oxidoreductase activity"/>
    <property type="evidence" value="ECO:0007669"/>
    <property type="project" value="UniProtKB-KW"/>
</dbReference>
<dbReference type="EMBL" id="CCAG010014415">
    <property type="status" value="NOT_ANNOTATED_CDS"/>
    <property type="molecule type" value="Genomic_DNA"/>
</dbReference>
<evidence type="ECO:0000256" key="1">
    <source>
        <dbReference type="ARBA" id="ARBA00006484"/>
    </source>
</evidence>
<dbReference type="PhylomeDB" id="A0A1B0FBK0"/>
<dbReference type="InterPro" id="IPR002347">
    <property type="entry name" value="SDR_fam"/>
</dbReference>
<accession>A0A1B0FBK0</accession>
<dbReference type="PANTHER" id="PTHR43115:SF4">
    <property type="entry name" value="DEHYDROGENASE_REDUCTASE SDR FAMILY MEMBER 11"/>
    <property type="match status" value="1"/>
</dbReference>
<organism evidence="3 4">
    <name type="scientific">Glossina morsitans morsitans</name>
    <name type="common">Savannah tsetse fly</name>
    <dbReference type="NCBI Taxonomy" id="37546"/>
    <lineage>
        <taxon>Eukaryota</taxon>
        <taxon>Metazoa</taxon>
        <taxon>Ecdysozoa</taxon>
        <taxon>Arthropoda</taxon>
        <taxon>Hexapoda</taxon>
        <taxon>Insecta</taxon>
        <taxon>Pterygota</taxon>
        <taxon>Neoptera</taxon>
        <taxon>Endopterygota</taxon>
        <taxon>Diptera</taxon>
        <taxon>Brachycera</taxon>
        <taxon>Muscomorpha</taxon>
        <taxon>Hippoboscoidea</taxon>
        <taxon>Glossinidae</taxon>
        <taxon>Glossina</taxon>
    </lineage>
</organism>
<keyword evidence="2" id="KW-0560">Oxidoreductase</keyword>
<dbReference type="Proteomes" id="UP000092444">
    <property type="component" value="Unassembled WGS sequence"/>
</dbReference>
<proteinExistence type="inferred from homology"/>
<protein>
    <recommendedName>
        <fullName evidence="5">Dehydrogenase</fullName>
    </recommendedName>
</protein>
<comment type="similarity">
    <text evidence="1">Belongs to the short-chain dehydrogenases/reductases (SDR) family.</text>
</comment>
<dbReference type="Gene3D" id="3.40.50.720">
    <property type="entry name" value="NAD(P)-binding Rossmann-like Domain"/>
    <property type="match status" value="1"/>
</dbReference>
<dbReference type="EnsemblMetazoa" id="GMOY000918-RA">
    <property type="protein sequence ID" value="GMOY000918-PA"/>
    <property type="gene ID" value="GMOY000918"/>
</dbReference>
<sequence length="214" mass="23843">MERWHNKLAIVTGASAGIGAACTKALLSAGLRVIGLARREQKLEELKESLPQVQKSKFIPRKCDVSKEQDVLAAFEWSEKELGGVDVLLNNAGITRQTELVAPNNTEKIRQVIDTNVMGVLWCTREAFQRMHKRGNEGHILIINSLAGQQGLCPGAVDTNIFPDEIQFYVKNMALLEPQNIADAVLYALKLPPHVQVVSKIMIEIVFHIHHHIK</sequence>
<dbReference type="AlphaFoldDB" id="A0A1B0FBK0"/>
<dbReference type="PRINTS" id="PR00081">
    <property type="entry name" value="GDHRDH"/>
</dbReference>
<dbReference type="SUPFAM" id="SSF51735">
    <property type="entry name" value="NAD(P)-binding Rossmann-fold domains"/>
    <property type="match status" value="1"/>
</dbReference>
<evidence type="ECO:0008006" key="5">
    <source>
        <dbReference type="Google" id="ProtNLM"/>
    </source>
</evidence>